<gene>
    <name evidence="3" type="ORF">QF092_17845</name>
</gene>
<accession>A0ABY8Q609</accession>
<protein>
    <recommendedName>
        <fullName evidence="5">PEP-CTERM protein-sorting domain-containing protein</fullName>
    </recommendedName>
</protein>
<feature type="signal peptide" evidence="2">
    <location>
        <begin position="1"/>
        <end position="20"/>
    </location>
</feature>
<dbReference type="Proteomes" id="UP001230978">
    <property type="component" value="Chromosome"/>
</dbReference>
<dbReference type="RefSeq" id="WP_281466085.1">
    <property type="nucleotide sequence ID" value="NZ_CP124535.1"/>
</dbReference>
<keyword evidence="1" id="KW-0472">Membrane</keyword>
<evidence type="ECO:0000313" key="3">
    <source>
        <dbReference type="EMBL" id="WGV16087.1"/>
    </source>
</evidence>
<evidence type="ECO:0008006" key="5">
    <source>
        <dbReference type="Google" id="ProtNLM"/>
    </source>
</evidence>
<feature type="transmembrane region" description="Helical" evidence="1">
    <location>
        <begin position="200"/>
        <end position="220"/>
    </location>
</feature>
<feature type="chain" id="PRO_5045072511" description="PEP-CTERM protein-sorting domain-containing protein" evidence="2">
    <location>
        <begin position="21"/>
        <end position="226"/>
    </location>
</feature>
<keyword evidence="2" id="KW-0732">Signal</keyword>
<name>A0ABY8Q609_9RHOB</name>
<organism evidence="3 4">
    <name type="scientific">Fuscovulum ytuae</name>
    <dbReference type="NCBI Taxonomy" id="3042299"/>
    <lineage>
        <taxon>Bacteria</taxon>
        <taxon>Pseudomonadati</taxon>
        <taxon>Pseudomonadota</taxon>
        <taxon>Alphaproteobacteria</taxon>
        <taxon>Rhodobacterales</taxon>
        <taxon>Paracoccaceae</taxon>
        <taxon>Fuscovulum</taxon>
    </lineage>
</organism>
<sequence>MKSFLAAILVSAVLASGASAATFTDEALFDAEVASLMLVQQSENFDGELAKGASLGGATPRSFDGFTTSLNSPLGLGYNVVRTGGLFNSDGLDGEHLYVGLLGGNTFTITFNSAVRAFGAMFAGVNNGFRGTLRSELLVDGVVSEWLGRTANTEEGRTARFFGFVSDTAFTEITFRGFPRTEAFGMDNLRWASAPPPTPVPVPASGVLLMGAMVVAGWFGRRRARA</sequence>
<evidence type="ECO:0000256" key="2">
    <source>
        <dbReference type="SAM" id="SignalP"/>
    </source>
</evidence>
<proteinExistence type="predicted"/>
<keyword evidence="1" id="KW-0812">Transmembrane</keyword>
<evidence type="ECO:0000313" key="4">
    <source>
        <dbReference type="Proteomes" id="UP001230978"/>
    </source>
</evidence>
<dbReference type="EMBL" id="CP124535">
    <property type="protein sequence ID" value="WGV16087.1"/>
    <property type="molecule type" value="Genomic_DNA"/>
</dbReference>
<keyword evidence="4" id="KW-1185">Reference proteome</keyword>
<reference evidence="3 4" key="1">
    <citation type="submission" date="2023-04" db="EMBL/GenBank/DDBJ databases">
        <title>YMD61, complete Genome.</title>
        <authorList>
            <person name="Zhang J."/>
        </authorList>
    </citation>
    <scope>NUCLEOTIDE SEQUENCE [LARGE SCALE GENOMIC DNA]</scope>
    <source>
        <strain evidence="3 4">YMD61</strain>
    </source>
</reference>
<keyword evidence="1" id="KW-1133">Transmembrane helix</keyword>
<evidence type="ECO:0000256" key="1">
    <source>
        <dbReference type="SAM" id="Phobius"/>
    </source>
</evidence>